<dbReference type="Proteomes" id="UP000233778">
    <property type="component" value="Chromosome"/>
</dbReference>
<evidence type="ECO:0000313" key="6">
    <source>
        <dbReference type="EMBL" id="AUH01030.1"/>
    </source>
</evidence>
<proteinExistence type="predicted"/>
<dbReference type="PANTHER" id="PTHR43585:SF2">
    <property type="entry name" value="ATP-GRASP ENZYME FSQD"/>
    <property type="match status" value="1"/>
</dbReference>
<dbReference type="Gene3D" id="3.30.470.20">
    <property type="entry name" value="ATP-grasp fold, B domain"/>
    <property type="match status" value="1"/>
</dbReference>
<evidence type="ECO:0000256" key="1">
    <source>
        <dbReference type="ARBA" id="ARBA00022598"/>
    </source>
</evidence>
<keyword evidence="1" id="KW-0436">Ligase</keyword>
<dbReference type="OrthoDB" id="9803907at2"/>
<gene>
    <name evidence="6" type="ORF">CWC46_15140</name>
    <name evidence="7" type="ORF">Ser39006_015145</name>
</gene>
<dbReference type="GO" id="GO:0016874">
    <property type="term" value="F:ligase activity"/>
    <property type="evidence" value="ECO:0007669"/>
    <property type="project" value="UniProtKB-KW"/>
</dbReference>
<dbReference type="RefSeq" id="WP_021015719.1">
    <property type="nucleotide sequence ID" value="NZ_CP025084.1"/>
</dbReference>
<reference evidence="7" key="4">
    <citation type="submission" date="2017-11" db="EMBL/GenBank/DDBJ databases">
        <title>Complete genome sequence of Serratia sp. ATCC 39006.</title>
        <authorList>
            <person name="Hampton H.G."/>
            <person name="Jackson S.A."/>
            <person name="Jauregui R."/>
            <person name="Poulter G.T.M."/>
            <person name="Salmond G.P.C."/>
            <person name="Fineran P.C."/>
        </authorList>
    </citation>
    <scope>NUCLEOTIDE SEQUENCE</scope>
    <source>
        <strain evidence="7">ATCC 39006</strain>
    </source>
</reference>
<dbReference type="Gene3D" id="3.40.50.20">
    <property type="match status" value="1"/>
</dbReference>
<sequence>MKKSIILVSQSYLHFASESVLSYLKENIDVILIIHESEEVHPHIKNHITRLYKVSGSFENSLRPVLDFDEVSHILAAEIKRAGSVNDLAIFCQQEDNVLLAAELRAKFNIAGDRPEIICQFRDKIEMKKAVNAIFPQALPKFERLDIESIKNDAVTYYHELVAKLGSKLIIKPTSGAGSFNVKIVDSVDDLCTAVDMINHDEHVFDYEVDEFISGKMYQCDSFIRNGKVVFSGILELGCTNFDFVLGKPLSVYPVSSHELYNKLFAFNQNIITTLGFSDGSTHHELFVKDSGEIIFLEIAARVPGGIGVPYHTKNSNINLIDANLLLSADSPALADIKPEVKNNVVSALLPVGHGKVLSLNQPDIESVYHIDWHITVGQDVDSRSLIDTAGILTFVNDDSVVLRRDFEKLQAWIPAVCG</sequence>
<dbReference type="InterPro" id="IPR011761">
    <property type="entry name" value="ATP-grasp"/>
</dbReference>
<evidence type="ECO:0000313" key="9">
    <source>
        <dbReference type="Proteomes" id="UP000233778"/>
    </source>
</evidence>
<organism evidence="7 8">
    <name type="scientific">Serratia sp. (strain ATCC 39006)</name>
    <name type="common">Prodigiosinella confusarubida</name>
    <dbReference type="NCBI Taxonomy" id="104623"/>
    <lineage>
        <taxon>Bacteria</taxon>
        <taxon>Pseudomonadati</taxon>
        <taxon>Pseudomonadota</taxon>
        <taxon>Gammaproteobacteria</taxon>
        <taxon>Enterobacterales</taxon>
        <taxon>Pectobacteriaceae</taxon>
        <taxon>Prodigiosinella</taxon>
    </lineage>
</organism>
<dbReference type="Gene3D" id="3.30.1490.20">
    <property type="entry name" value="ATP-grasp fold, A domain"/>
    <property type="match status" value="1"/>
</dbReference>
<evidence type="ECO:0000313" key="8">
    <source>
        <dbReference type="Proteomes" id="UP000017700"/>
    </source>
</evidence>
<dbReference type="GO" id="GO:0005524">
    <property type="term" value="F:ATP binding"/>
    <property type="evidence" value="ECO:0007669"/>
    <property type="project" value="UniProtKB-UniRule"/>
</dbReference>
<protein>
    <submittedName>
        <fullName evidence="7">ATP-grasp domain-containing protein</fullName>
    </submittedName>
</protein>
<dbReference type="KEGG" id="serq:CWC46_15140"/>
<dbReference type="STRING" id="104623.Ser39006_02454"/>
<dbReference type="InterPro" id="IPR013815">
    <property type="entry name" value="ATP_grasp_subdomain_1"/>
</dbReference>
<dbReference type="EMBL" id="CP025085">
    <property type="protein sequence ID" value="AUH01030.1"/>
    <property type="molecule type" value="Genomic_DNA"/>
</dbReference>
<dbReference type="GO" id="GO:0046872">
    <property type="term" value="F:metal ion binding"/>
    <property type="evidence" value="ECO:0007669"/>
    <property type="project" value="InterPro"/>
</dbReference>
<dbReference type="PROSITE" id="PS50975">
    <property type="entry name" value="ATP_GRASP"/>
    <property type="match status" value="1"/>
</dbReference>
<evidence type="ECO:0000313" key="7">
    <source>
        <dbReference type="EMBL" id="AUH05351.1"/>
    </source>
</evidence>
<evidence type="ECO:0000256" key="2">
    <source>
        <dbReference type="ARBA" id="ARBA00022741"/>
    </source>
</evidence>
<dbReference type="InterPro" id="IPR052032">
    <property type="entry name" value="ATP-dep_AA_Ligase"/>
</dbReference>
<reference evidence="6 9" key="3">
    <citation type="submission" date="2017-11" db="EMBL/GenBank/DDBJ databases">
        <title>Complete genome sequence of Serratia sp. ATCC 39006 LacA.</title>
        <authorList>
            <person name="Hampton H.G."/>
            <person name="Jackson S.A."/>
            <person name="Jauregui R."/>
            <person name="Poulter G.T.M."/>
            <person name="Salmond G.P.C."/>
            <person name="Fineran P.C."/>
        </authorList>
    </citation>
    <scope>NUCLEOTIDE SEQUENCE [LARGE SCALE GENOMIC DNA]</scope>
    <source>
        <strain evidence="6 9">ATCC 39006</strain>
    </source>
</reference>
<dbReference type="EMBL" id="CP025084">
    <property type="protein sequence ID" value="AUH05351.1"/>
    <property type="molecule type" value="Genomic_DNA"/>
</dbReference>
<accession>A0A2I5T8X8</accession>
<dbReference type="Pfam" id="PF13535">
    <property type="entry name" value="ATP-grasp_4"/>
    <property type="match status" value="1"/>
</dbReference>
<dbReference type="Proteomes" id="UP000017700">
    <property type="component" value="Chromosome"/>
</dbReference>
<keyword evidence="8" id="KW-1185">Reference proteome</keyword>
<keyword evidence="2 4" id="KW-0547">Nucleotide-binding</keyword>
<evidence type="ECO:0000259" key="5">
    <source>
        <dbReference type="PROSITE" id="PS50975"/>
    </source>
</evidence>
<name>A0A2I5T8X8_SERS3</name>
<keyword evidence="3 4" id="KW-0067">ATP-binding</keyword>
<feature type="domain" description="ATP-grasp" evidence="5">
    <location>
        <begin position="139"/>
        <end position="329"/>
    </location>
</feature>
<dbReference type="PANTHER" id="PTHR43585">
    <property type="entry name" value="FUMIPYRROLE BIOSYNTHESIS PROTEIN C"/>
    <property type="match status" value="1"/>
</dbReference>
<dbReference type="KEGG" id="sera:Ser39006_015145"/>
<dbReference type="AlphaFoldDB" id="A0A2I5T8X8"/>
<reference evidence="7 8" key="1">
    <citation type="journal article" date="2013" name="Genome Announc.">
        <title>Draft genome sequence of Serratia sp. strain ATCC 39006, a model bacterium for analysis of the biosynthesis and regulation of prodigiosin, a carbapenem, and gas vesicles.</title>
        <authorList>
            <person name="Fineran P.C."/>
            <person name="Iglesias Cans M.C."/>
            <person name="Ramsay J.P."/>
            <person name="Wilf N.M."/>
            <person name="Cossyleon D."/>
            <person name="McNeil M.B."/>
            <person name="Williamson N.R."/>
            <person name="Monson R.E."/>
            <person name="Becher S.A."/>
            <person name="Stanton J.A."/>
            <person name="Brugger K."/>
            <person name="Brown S.D."/>
            <person name="Salmond G.P."/>
        </authorList>
    </citation>
    <scope>NUCLEOTIDE SEQUENCE [LARGE SCALE GENOMIC DNA]</scope>
    <source>
        <strain evidence="7">ATCC 39006</strain>
        <strain evidence="8">ATCC 39006 / SC 11482</strain>
    </source>
</reference>
<dbReference type="SUPFAM" id="SSF56059">
    <property type="entry name" value="Glutathione synthetase ATP-binding domain-like"/>
    <property type="match status" value="1"/>
</dbReference>
<evidence type="ECO:0000256" key="4">
    <source>
        <dbReference type="PROSITE-ProRule" id="PRU00409"/>
    </source>
</evidence>
<reference evidence="7" key="2">
    <citation type="submission" date="2013-09" db="EMBL/GenBank/DDBJ databases">
        <authorList>
            <person name="Wang G."/>
            <person name="Yang Y."/>
            <person name="Su Y."/>
        </authorList>
    </citation>
    <scope>NUCLEOTIDE SEQUENCE</scope>
    <source>
        <strain evidence="7">ATCC 39006</strain>
    </source>
</reference>
<evidence type="ECO:0000256" key="3">
    <source>
        <dbReference type="ARBA" id="ARBA00022840"/>
    </source>
</evidence>